<proteinExistence type="predicted"/>
<sequence length="180" mass="20042">MKLCCYYCSSCQLRTTRDSVNESTTSRTDFEQSIIVTAPADGIFAFVSDVKNVPQYLPTVENAQPQQGERIRTEGQVGEKHFESDGHFRVDKAAKRLEWGSDGEHEYNGWLEVKENGGSTSEVKVHIHYKPRPEAMQRMAEKSPGHSFESAMAEGIGKTLQSIKNICEGTGGKEEIAPNQ</sequence>
<evidence type="ECO:0000313" key="1">
    <source>
        <dbReference type="EMBL" id="AGY59177.1"/>
    </source>
</evidence>
<organism evidence="1 2">
    <name type="scientific">Gloeobacter kilaueensis (strain ATCC BAA-2537 / CCAP 1431/1 / ULC 316 / JS1)</name>
    <dbReference type="NCBI Taxonomy" id="1183438"/>
    <lineage>
        <taxon>Bacteria</taxon>
        <taxon>Bacillati</taxon>
        <taxon>Cyanobacteriota</taxon>
        <taxon>Cyanophyceae</taxon>
        <taxon>Gloeobacterales</taxon>
        <taxon>Gloeobacteraceae</taxon>
        <taxon>Gloeobacter</taxon>
    </lineage>
</organism>
<dbReference type="Proteomes" id="UP000017396">
    <property type="component" value="Chromosome"/>
</dbReference>
<dbReference type="HOGENOM" id="CLU_139789_0_0_3"/>
<evidence type="ECO:0000313" key="2">
    <source>
        <dbReference type="Proteomes" id="UP000017396"/>
    </source>
</evidence>
<dbReference type="KEGG" id="glj:GKIL_2931"/>
<dbReference type="InterPro" id="IPR019587">
    <property type="entry name" value="Polyketide_cyclase/dehydratase"/>
</dbReference>
<keyword evidence="2" id="KW-1185">Reference proteome</keyword>
<reference evidence="1 2" key="1">
    <citation type="journal article" date="2013" name="PLoS ONE">
        <title>Cultivation and Complete Genome Sequencing of Gloeobacter kilaueensis sp. nov., from a Lava Cave in Kilauea Caldera, Hawai'i.</title>
        <authorList>
            <person name="Saw J.H."/>
            <person name="Schatz M."/>
            <person name="Brown M.V."/>
            <person name="Kunkel D.D."/>
            <person name="Foster J.S."/>
            <person name="Shick H."/>
            <person name="Christensen S."/>
            <person name="Hou S."/>
            <person name="Wan X."/>
            <person name="Donachie S.P."/>
        </authorList>
    </citation>
    <scope>NUCLEOTIDE SEQUENCE [LARGE SCALE GENOMIC DNA]</scope>
    <source>
        <strain evidence="2">JS</strain>
    </source>
</reference>
<gene>
    <name evidence="1" type="ORF">GKIL_2931</name>
</gene>
<dbReference type="Gene3D" id="3.30.530.20">
    <property type="match status" value="1"/>
</dbReference>
<dbReference type="STRING" id="1183438.GKIL_2931"/>
<accession>U5QJK7</accession>
<dbReference type="CDD" id="cd07812">
    <property type="entry name" value="SRPBCC"/>
    <property type="match status" value="1"/>
</dbReference>
<evidence type="ECO:0008006" key="3">
    <source>
        <dbReference type="Google" id="ProtNLM"/>
    </source>
</evidence>
<name>U5QJK7_GLOK1</name>
<dbReference type="eggNOG" id="COG5637">
    <property type="taxonomic scope" value="Bacteria"/>
</dbReference>
<dbReference type="EMBL" id="CP003587">
    <property type="protein sequence ID" value="AGY59177.1"/>
    <property type="molecule type" value="Genomic_DNA"/>
</dbReference>
<dbReference type="Pfam" id="PF10604">
    <property type="entry name" value="Polyketide_cyc2"/>
    <property type="match status" value="1"/>
</dbReference>
<dbReference type="SUPFAM" id="SSF55961">
    <property type="entry name" value="Bet v1-like"/>
    <property type="match status" value="1"/>
</dbReference>
<dbReference type="AlphaFoldDB" id="U5QJK7"/>
<protein>
    <recommendedName>
        <fullName evidence="3">Polyketide cyclase / dehydrase and lipid transport</fullName>
    </recommendedName>
</protein>
<dbReference type="InterPro" id="IPR023393">
    <property type="entry name" value="START-like_dom_sf"/>
</dbReference>